<keyword evidence="9" id="KW-0811">Translocation</keyword>
<dbReference type="Pfam" id="PF03839">
    <property type="entry name" value="Sec62"/>
    <property type="match status" value="1"/>
</dbReference>
<comment type="similarity">
    <text evidence="2">Belongs to the SEC62 family.</text>
</comment>
<evidence type="ECO:0000256" key="11">
    <source>
        <dbReference type="SAM" id="MobiDB-lite"/>
    </source>
</evidence>
<feature type="region of interest" description="Disordered" evidence="11">
    <location>
        <begin position="305"/>
        <end position="383"/>
    </location>
</feature>
<feature type="compositionally biased region" description="Polar residues" evidence="11">
    <location>
        <begin position="355"/>
        <end position="367"/>
    </location>
</feature>
<keyword evidence="8 12" id="KW-1133">Transmembrane helix</keyword>
<dbReference type="PANTHER" id="PTHR12443:SF9">
    <property type="entry name" value="TRANSLOCATION PROTEIN SEC62"/>
    <property type="match status" value="1"/>
</dbReference>
<feature type="compositionally biased region" description="Basic and acidic residues" evidence="11">
    <location>
        <begin position="332"/>
        <end position="354"/>
    </location>
</feature>
<dbReference type="InterPro" id="IPR004728">
    <property type="entry name" value="Sec62"/>
</dbReference>
<evidence type="ECO:0000256" key="12">
    <source>
        <dbReference type="SAM" id="Phobius"/>
    </source>
</evidence>
<evidence type="ECO:0000256" key="9">
    <source>
        <dbReference type="ARBA" id="ARBA00023010"/>
    </source>
</evidence>
<organism evidence="13 14">
    <name type="scientific">Orchesella dallaii</name>
    <dbReference type="NCBI Taxonomy" id="48710"/>
    <lineage>
        <taxon>Eukaryota</taxon>
        <taxon>Metazoa</taxon>
        <taxon>Ecdysozoa</taxon>
        <taxon>Arthropoda</taxon>
        <taxon>Hexapoda</taxon>
        <taxon>Collembola</taxon>
        <taxon>Entomobryomorpha</taxon>
        <taxon>Entomobryoidea</taxon>
        <taxon>Orchesellidae</taxon>
        <taxon>Orchesellinae</taxon>
        <taxon>Orchesella</taxon>
    </lineage>
</organism>
<accession>A0ABP1PPP8</accession>
<keyword evidence="6" id="KW-0256">Endoplasmic reticulum</keyword>
<feature type="compositionally biased region" description="Basic and acidic residues" evidence="11">
    <location>
        <begin position="368"/>
        <end position="377"/>
    </location>
</feature>
<evidence type="ECO:0000256" key="1">
    <source>
        <dbReference type="ARBA" id="ARBA00004477"/>
    </source>
</evidence>
<feature type="transmembrane region" description="Helical" evidence="12">
    <location>
        <begin position="243"/>
        <end position="270"/>
    </location>
</feature>
<dbReference type="EMBL" id="CAXLJM020000007">
    <property type="protein sequence ID" value="CAL8072832.1"/>
    <property type="molecule type" value="Genomic_DNA"/>
</dbReference>
<evidence type="ECO:0000256" key="6">
    <source>
        <dbReference type="ARBA" id="ARBA00022824"/>
    </source>
</evidence>
<evidence type="ECO:0000256" key="2">
    <source>
        <dbReference type="ARBA" id="ARBA00010604"/>
    </source>
</evidence>
<dbReference type="PANTHER" id="PTHR12443">
    <property type="entry name" value="TRANSLOCATION PROTEIN SEC62"/>
    <property type="match status" value="1"/>
</dbReference>
<keyword evidence="14" id="KW-1185">Reference proteome</keyword>
<keyword evidence="10 12" id="KW-0472">Membrane</keyword>
<feature type="compositionally biased region" description="Acidic residues" evidence="11">
    <location>
        <begin position="308"/>
        <end position="331"/>
    </location>
</feature>
<evidence type="ECO:0000256" key="3">
    <source>
        <dbReference type="ARBA" id="ARBA00021257"/>
    </source>
</evidence>
<name>A0ABP1PPP8_9HEXA</name>
<evidence type="ECO:0000313" key="13">
    <source>
        <dbReference type="EMBL" id="CAL8072832.1"/>
    </source>
</evidence>
<evidence type="ECO:0000256" key="7">
    <source>
        <dbReference type="ARBA" id="ARBA00022927"/>
    </source>
</evidence>
<keyword evidence="4" id="KW-0813">Transport</keyword>
<comment type="subcellular location">
    <subcellularLocation>
        <location evidence="1">Endoplasmic reticulum membrane</location>
        <topology evidence="1">Multi-pass membrane protein</topology>
    </subcellularLocation>
</comment>
<evidence type="ECO:0000313" key="14">
    <source>
        <dbReference type="Proteomes" id="UP001642540"/>
    </source>
</evidence>
<keyword evidence="5 12" id="KW-0812">Transmembrane</keyword>
<feature type="region of interest" description="Disordered" evidence="11">
    <location>
        <begin position="1"/>
        <end position="29"/>
    </location>
</feature>
<reference evidence="13 14" key="1">
    <citation type="submission" date="2024-08" db="EMBL/GenBank/DDBJ databases">
        <authorList>
            <person name="Cucini C."/>
            <person name="Frati F."/>
        </authorList>
    </citation>
    <scope>NUCLEOTIDE SEQUENCE [LARGE SCALE GENOMIC DNA]</scope>
</reference>
<evidence type="ECO:0000256" key="8">
    <source>
        <dbReference type="ARBA" id="ARBA00022989"/>
    </source>
</evidence>
<feature type="region of interest" description="Disordered" evidence="11">
    <location>
        <begin position="112"/>
        <end position="181"/>
    </location>
</feature>
<dbReference type="Proteomes" id="UP001642540">
    <property type="component" value="Unassembled WGS sequence"/>
</dbReference>
<protein>
    <recommendedName>
        <fullName evidence="3">Translocation protein SEC62</fullName>
    </recommendedName>
</protein>
<gene>
    <name evidence="13" type="ORF">ODALV1_LOCUS2352</name>
</gene>
<evidence type="ECO:0000256" key="10">
    <source>
        <dbReference type="ARBA" id="ARBA00023136"/>
    </source>
</evidence>
<sequence>MSETKQRKVRKRKEAQDTGPAPPDEATKEEYSIARWMRNNVPVKKTKFLSHTVEYFISGKAIDKLLDSPWAQSKKAGEDPLFTTRESVVEYLDVMLRHKFFHRARKIVVPESELKKGKGKKEKEGKDTKKDDAAPAIEQPSKKKEDTVTAAESSQVEEEKNEKDSASSSKKPKKEGEKKKRKIRLDMHLQQNVVDGTDAYVWIYEPTPYYYYFFGFLVVVAVIAVCLFPLWPSSVRQGVYYLSLAAAGFLVFILALAVIRLVVFALVWALTFGRHHLWLLPNLTEDVGFFASFWPLYHYEYNGSTNNENEDENENEDDENDDKDGSDERDDDKEPLLGKDDQGSEDAPSKRADNNSETESEGSQRSQTGKDFEIVDRDEIDDS</sequence>
<evidence type="ECO:0000256" key="5">
    <source>
        <dbReference type="ARBA" id="ARBA00022692"/>
    </source>
</evidence>
<feature type="compositionally biased region" description="Basic and acidic residues" evidence="11">
    <location>
        <begin position="112"/>
        <end position="133"/>
    </location>
</feature>
<comment type="caution">
    <text evidence="13">The sequence shown here is derived from an EMBL/GenBank/DDBJ whole genome shotgun (WGS) entry which is preliminary data.</text>
</comment>
<evidence type="ECO:0000256" key="4">
    <source>
        <dbReference type="ARBA" id="ARBA00022448"/>
    </source>
</evidence>
<proteinExistence type="inferred from homology"/>
<keyword evidence="7" id="KW-0653">Protein transport</keyword>
<feature type="transmembrane region" description="Helical" evidence="12">
    <location>
        <begin position="209"/>
        <end position="231"/>
    </location>
</feature>